<dbReference type="NCBIfam" id="TIGR02532">
    <property type="entry name" value="IV_pilin_GFxxxE"/>
    <property type="match status" value="1"/>
</dbReference>
<dbReference type="Proteomes" id="UP001198602">
    <property type="component" value="Unassembled WGS sequence"/>
</dbReference>
<organism evidence="1 2">
    <name type="scientific">Massilia hydrophila</name>
    <dbReference type="NCBI Taxonomy" id="3044279"/>
    <lineage>
        <taxon>Bacteria</taxon>
        <taxon>Pseudomonadati</taxon>
        <taxon>Pseudomonadota</taxon>
        <taxon>Betaproteobacteria</taxon>
        <taxon>Burkholderiales</taxon>
        <taxon>Oxalobacteraceae</taxon>
        <taxon>Telluria group</taxon>
        <taxon>Massilia</taxon>
    </lineage>
</organism>
<dbReference type="Gene3D" id="3.30.700.10">
    <property type="entry name" value="Glycoprotein, Type 4 Pilin"/>
    <property type="match status" value="1"/>
</dbReference>
<dbReference type="RefSeq" id="WP_225237763.1">
    <property type="nucleotide sequence ID" value="NZ_JAHYBX010000001.1"/>
</dbReference>
<reference evidence="1 2" key="1">
    <citation type="submission" date="2021-07" db="EMBL/GenBank/DDBJ databases">
        <title>Characterization of Violacein-producing bacteria and related species.</title>
        <authorList>
            <person name="Wilson H.S."/>
            <person name="De Leon M.E."/>
        </authorList>
    </citation>
    <scope>NUCLEOTIDE SEQUENCE [LARGE SCALE GENOMIC DNA]</scope>
    <source>
        <strain evidence="1 2">HSC-2F05</strain>
    </source>
</reference>
<dbReference type="Pfam" id="PF07963">
    <property type="entry name" value="N_methyl"/>
    <property type="match status" value="1"/>
</dbReference>
<comment type="caution">
    <text evidence="1">The sequence shown here is derived from an EMBL/GenBank/DDBJ whole genome shotgun (WGS) entry which is preliminary data.</text>
</comment>
<accession>A0ABS7YAT8</accession>
<evidence type="ECO:0000313" key="1">
    <source>
        <dbReference type="EMBL" id="MCA1855414.1"/>
    </source>
</evidence>
<dbReference type="EMBL" id="JAHYBX010000001">
    <property type="protein sequence ID" value="MCA1855414.1"/>
    <property type="molecule type" value="Genomic_DNA"/>
</dbReference>
<name>A0ABS7YAT8_9BURK</name>
<evidence type="ECO:0000313" key="2">
    <source>
        <dbReference type="Proteomes" id="UP001198602"/>
    </source>
</evidence>
<protein>
    <submittedName>
        <fullName evidence="1">Prepilin-type N-terminal cleavage/methylation domain-containing protein</fullName>
    </submittedName>
</protein>
<dbReference type="PROSITE" id="PS00409">
    <property type="entry name" value="PROKAR_NTER_METHYL"/>
    <property type="match status" value="1"/>
</dbReference>
<dbReference type="InterPro" id="IPR012902">
    <property type="entry name" value="N_methyl_site"/>
</dbReference>
<dbReference type="SUPFAM" id="SSF54523">
    <property type="entry name" value="Pili subunits"/>
    <property type="match status" value="1"/>
</dbReference>
<gene>
    <name evidence="1" type="ORF">LE190_05680</name>
</gene>
<sequence length="204" mass="21506">MRRMSGFTLVEALIALAVFAILLAIGVPRMADWLAASRAASATRFYAEGLALARAKALAHNGASRLVLTPNTSNGQYDWQVDLCFPTPEDPCTASGDWSSVEDAVKPEEDGGEGYTSVARSAATLPSSERMTVSPGPDGATAVYFTPLGWVDTRIEPRMMRIDLEPTAGAPALFPASSVVLTLAGVAATCDPEAADDDSRRCPQ</sequence>
<keyword evidence="2" id="KW-1185">Reference proteome</keyword>
<dbReference type="InterPro" id="IPR045584">
    <property type="entry name" value="Pilin-like"/>
</dbReference>
<proteinExistence type="predicted"/>